<feature type="compositionally biased region" description="Polar residues" evidence="2">
    <location>
        <begin position="539"/>
        <end position="548"/>
    </location>
</feature>
<keyword evidence="1" id="KW-0479">Metal-binding</keyword>
<dbReference type="SUPFAM" id="SSF57756">
    <property type="entry name" value="Retrovirus zinc finger-like domains"/>
    <property type="match status" value="1"/>
</dbReference>
<evidence type="ECO:0000313" key="6">
    <source>
        <dbReference type="EMBL" id="CEP18113.1"/>
    </source>
</evidence>
<dbReference type="InterPro" id="IPR036875">
    <property type="entry name" value="Znf_CCHC_sf"/>
</dbReference>
<evidence type="ECO:0000256" key="1">
    <source>
        <dbReference type="PROSITE-ProRule" id="PRU00047"/>
    </source>
</evidence>
<dbReference type="PROSITE" id="PS50158">
    <property type="entry name" value="ZF_CCHC"/>
    <property type="match status" value="1"/>
</dbReference>
<feature type="region of interest" description="Disordered" evidence="2">
    <location>
        <begin position="322"/>
        <end position="462"/>
    </location>
</feature>
<accession>A0A0B7NS44</accession>
<feature type="compositionally biased region" description="Basic residues" evidence="2">
    <location>
        <begin position="37"/>
        <end position="47"/>
    </location>
</feature>
<dbReference type="GO" id="GO:0003676">
    <property type="term" value="F:nucleic acid binding"/>
    <property type="evidence" value="ECO:0007669"/>
    <property type="project" value="InterPro"/>
</dbReference>
<evidence type="ECO:0000313" key="5">
    <source>
        <dbReference type="EMBL" id="CEP09444.1"/>
    </source>
</evidence>
<evidence type="ECO:0000256" key="2">
    <source>
        <dbReference type="SAM" id="MobiDB-lite"/>
    </source>
</evidence>
<feature type="region of interest" description="Disordered" evidence="2">
    <location>
        <begin position="493"/>
        <end position="548"/>
    </location>
</feature>
<dbReference type="OrthoDB" id="2225825at2759"/>
<dbReference type="Proteomes" id="UP000054107">
    <property type="component" value="Unassembled WGS sequence"/>
</dbReference>
<evidence type="ECO:0000259" key="3">
    <source>
        <dbReference type="PROSITE" id="PS50158"/>
    </source>
</evidence>
<dbReference type="AlphaFoldDB" id="A0A0B7NS44"/>
<keyword evidence="1" id="KW-0863">Zinc-finger</keyword>
<feature type="compositionally biased region" description="Polar residues" evidence="2">
    <location>
        <begin position="439"/>
        <end position="449"/>
    </location>
</feature>
<name>A0A0B7NS44_9FUNG</name>
<dbReference type="EMBL" id="LN721622">
    <property type="protein sequence ID" value="CEP09444.1"/>
    <property type="molecule type" value="Genomic_DNA"/>
</dbReference>
<feature type="region of interest" description="Disordered" evidence="2">
    <location>
        <begin position="1"/>
        <end position="51"/>
    </location>
</feature>
<evidence type="ECO:0000313" key="4">
    <source>
        <dbReference type="EMBL" id="CEP08718.1"/>
    </source>
</evidence>
<dbReference type="Pfam" id="PF00098">
    <property type="entry name" value="zf-CCHC"/>
    <property type="match status" value="1"/>
</dbReference>
<feature type="compositionally biased region" description="Polar residues" evidence="2">
    <location>
        <begin position="500"/>
        <end position="509"/>
    </location>
</feature>
<dbReference type="EMBL" id="LN720001">
    <property type="protein sequence ID" value="CEP08718.1"/>
    <property type="molecule type" value="Genomic_DNA"/>
</dbReference>
<dbReference type="InterPro" id="IPR001878">
    <property type="entry name" value="Znf_CCHC"/>
</dbReference>
<dbReference type="EMBL" id="LN733769">
    <property type="protein sequence ID" value="CEP18113.1"/>
    <property type="molecule type" value="Genomic_DNA"/>
</dbReference>
<reference evidence="6 7" key="1">
    <citation type="submission" date="2014-09" db="EMBL/GenBank/DDBJ databases">
        <authorList>
            <person name="Ellenberger Sabrina"/>
        </authorList>
    </citation>
    <scope>NUCLEOTIDE SEQUENCE [LARGE SCALE GENOMIC DNA]</scope>
    <source>
        <strain evidence="6 7">CBS 412.66</strain>
    </source>
</reference>
<sequence>MVITRNKGTSNKGASTSSSGSSSSSSSPSDSWVMVTKRNRGKQHHLPYKPTIVQPSVATTASSQALSGDPQPSPVELVRPFLKGLERDSVLIDITKIKDITLLEERFKQFNTANDPNDLYCNDFLGYPETVRTYLGHRFLETMWVYDSIGRATVMNDGVFLSDGSYIKGFASYPNDTKIVHVKLENLPYLPARMVMNDMQRILSYYGEVLDLGLTQINGVYHGKGYATLNLTKPHTVENICISTDHSHNTATSTCNGYIQYQPLTHVIPWEEDDGYYRHVLAQWDSMPEYCRTCQKTGHCRADCKEYKKHIKCHHCNQPGHVSRNCPRHSDGNKVRIVEKPAATNNRTRNKGKENVSSSGSSSGTNNRLEKAVVAPQDPDTKMAESTLPPPPAASGPEQAMQRSTDDVAMQDAHSSPSLDHDVSTLSTTFITTPPPATNGEQGTFNNKSLPLGSPDKATGDEPDIEDIALIDSQLNNVLPDQIAGRVLHRPKSYDADTPLTKSAKTSATDDIGHRRQTTTEEHRQAMEARAQDLYQRISEASHSTKNL</sequence>
<dbReference type="SMART" id="SM00343">
    <property type="entry name" value="ZnF_C2HC"/>
    <property type="match status" value="2"/>
</dbReference>
<feature type="compositionally biased region" description="Polar residues" evidence="2">
    <location>
        <begin position="413"/>
        <end position="432"/>
    </location>
</feature>
<protein>
    <recommendedName>
        <fullName evidence="3">CCHC-type domain-containing protein</fullName>
    </recommendedName>
</protein>
<feature type="domain" description="CCHC-type" evidence="3">
    <location>
        <begin position="312"/>
        <end position="328"/>
    </location>
</feature>
<proteinExistence type="predicted"/>
<feature type="compositionally biased region" description="Basic and acidic residues" evidence="2">
    <location>
        <begin position="511"/>
        <end position="531"/>
    </location>
</feature>
<keyword evidence="1" id="KW-0862">Zinc</keyword>
<feature type="compositionally biased region" description="Basic and acidic residues" evidence="2">
    <location>
        <begin position="328"/>
        <end position="339"/>
    </location>
</feature>
<feature type="compositionally biased region" description="Polar residues" evidence="2">
    <location>
        <begin position="1"/>
        <end position="14"/>
    </location>
</feature>
<feature type="compositionally biased region" description="Low complexity" evidence="2">
    <location>
        <begin position="15"/>
        <end position="31"/>
    </location>
</feature>
<keyword evidence="7" id="KW-1185">Reference proteome</keyword>
<organism evidence="6 7">
    <name type="scientific">Parasitella parasitica</name>
    <dbReference type="NCBI Taxonomy" id="35722"/>
    <lineage>
        <taxon>Eukaryota</taxon>
        <taxon>Fungi</taxon>
        <taxon>Fungi incertae sedis</taxon>
        <taxon>Mucoromycota</taxon>
        <taxon>Mucoromycotina</taxon>
        <taxon>Mucoromycetes</taxon>
        <taxon>Mucorales</taxon>
        <taxon>Mucorineae</taxon>
        <taxon>Mucoraceae</taxon>
        <taxon>Parasitella</taxon>
    </lineage>
</organism>
<evidence type="ECO:0000313" key="7">
    <source>
        <dbReference type="Proteomes" id="UP000054107"/>
    </source>
</evidence>
<dbReference type="GO" id="GO:0008270">
    <property type="term" value="F:zinc ion binding"/>
    <property type="evidence" value="ECO:0007669"/>
    <property type="project" value="UniProtKB-KW"/>
</dbReference>
<dbReference type="Gene3D" id="4.10.60.10">
    <property type="entry name" value="Zinc finger, CCHC-type"/>
    <property type="match status" value="1"/>
</dbReference>
<gene>
    <name evidence="6" type="primary">PARPA_12415.1 scaffold 45109</name>
    <name evidence="4" type="synonym">PARPA_02067.1 scaffold 2483</name>
    <name evidence="5" type="synonym">PARPA_02938.1 scaffold 5990</name>
</gene>